<sequence length="416" mass="46931">MAKINWKDIRLRARKNEDQHVKEKLWTNRIIKIIMITFLVVLIVVGIGGYVYITNALSPVNPDSNEAVEVTIPIGSSSNDVATLLEENNLIRNAEIFTLYMRSQNMSDLQAGHYEFTQSMDVQHIISVLDAGGEPIFEDIDTNLTVIEGMQIEEIADMVEAQTPITRDEFITAINDEAFLADLTDQFPSLLGGLSQIEDLRYPLEGYLFPATYDYIAGTTAEELITQMVSTMNIEYQAIRDDVDQTWMTFHQVLTLASIIEKEAVTQEDRDLIAGVFLNRINAGMNLESDITVSYALGEHREFVTLSDLEVDSPYNLYMYPGMGPGPYNSPSMSAIMSAIYPAYNDYYYFVADIDTGEVFFSSTYEEHMALVEIYVNQRQSSILEEQASDETTETIIDESNENDINVEETIDESAV</sequence>
<dbReference type="RefSeq" id="WP_313793545.1">
    <property type="nucleotide sequence ID" value="NZ_CP102453.1"/>
</dbReference>
<comment type="function">
    <text evidence="7">Functions as a peptidoglycan terminase that cleaves nascent peptidoglycan strands endolytically to terminate their elongation.</text>
</comment>
<dbReference type="InterPro" id="IPR003770">
    <property type="entry name" value="MLTG-like"/>
</dbReference>
<feature type="transmembrane region" description="Helical" evidence="7">
    <location>
        <begin position="30"/>
        <end position="53"/>
    </location>
</feature>
<evidence type="ECO:0000256" key="7">
    <source>
        <dbReference type="HAMAP-Rule" id="MF_02065"/>
    </source>
</evidence>
<evidence type="ECO:0000256" key="5">
    <source>
        <dbReference type="ARBA" id="ARBA00023239"/>
    </source>
</evidence>
<dbReference type="PANTHER" id="PTHR30518:SF2">
    <property type="entry name" value="ENDOLYTIC MUREIN TRANSGLYCOSYLASE"/>
    <property type="match status" value="1"/>
</dbReference>
<keyword evidence="1 7" id="KW-1003">Cell membrane</keyword>
<gene>
    <name evidence="7 8" type="primary">mltG</name>
    <name evidence="8" type="ORF">NRE15_14350</name>
</gene>
<dbReference type="Gene3D" id="3.30.160.60">
    <property type="entry name" value="Classic Zinc Finger"/>
    <property type="match status" value="1"/>
</dbReference>
<dbReference type="HAMAP" id="MF_02065">
    <property type="entry name" value="MltG"/>
    <property type="match status" value="1"/>
</dbReference>
<evidence type="ECO:0000256" key="3">
    <source>
        <dbReference type="ARBA" id="ARBA00022989"/>
    </source>
</evidence>
<keyword evidence="3 7" id="KW-1133">Transmembrane helix</keyword>
<dbReference type="Pfam" id="PF02618">
    <property type="entry name" value="YceG"/>
    <property type="match status" value="1"/>
</dbReference>
<name>A0ABY5P5L3_9LACT</name>
<dbReference type="NCBIfam" id="TIGR00247">
    <property type="entry name" value="endolytic transglycosylase MltG"/>
    <property type="match status" value="1"/>
</dbReference>
<reference evidence="8 9" key="1">
    <citation type="submission" date="2022-08" db="EMBL/GenBank/DDBJ databases">
        <title>Aerococcaceae sp. nov isolated from spoiled eye mask.</title>
        <authorList>
            <person name="Zhou G."/>
            <person name="Xie X.-B."/>
            <person name="Shi Q.-S."/>
            <person name="Wang Y.-S."/>
            <person name="Wen X."/>
            <person name="Peng H."/>
            <person name="Yang X.-J."/>
            <person name="Tao H.-B."/>
            <person name="Huang X.-M."/>
        </authorList>
    </citation>
    <scope>NUCLEOTIDE SEQUENCE [LARGE SCALE GENOMIC DNA]</scope>
    <source>
        <strain evidence="9">DM20194951</strain>
    </source>
</reference>
<evidence type="ECO:0000256" key="2">
    <source>
        <dbReference type="ARBA" id="ARBA00022692"/>
    </source>
</evidence>
<evidence type="ECO:0000256" key="4">
    <source>
        <dbReference type="ARBA" id="ARBA00023136"/>
    </source>
</evidence>
<dbReference type="PANTHER" id="PTHR30518">
    <property type="entry name" value="ENDOLYTIC MUREIN TRANSGLYCOSYLASE"/>
    <property type="match status" value="1"/>
</dbReference>
<evidence type="ECO:0000313" key="9">
    <source>
        <dbReference type="Proteomes" id="UP001315967"/>
    </source>
</evidence>
<comment type="subcellular location">
    <subcellularLocation>
        <location evidence="7">Cell membrane</location>
        <topology evidence="7">Single-pass membrane protein</topology>
    </subcellularLocation>
</comment>
<dbReference type="CDD" id="cd08010">
    <property type="entry name" value="MltG_like"/>
    <property type="match status" value="1"/>
</dbReference>
<dbReference type="EC" id="4.2.2.29" evidence="7"/>
<feature type="site" description="Important for catalytic activity" evidence="7">
    <location>
        <position position="263"/>
    </location>
</feature>
<dbReference type="EMBL" id="CP102453">
    <property type="protein sequence ID" value="UUX34043.1"/>
    <property type="molecule type" value="Genomic_DNA"/>
</dbReference>
<evidence type="ECO:0000313" key="8">
    <source>
        <dbReference type="EMBL" id="UUX34043.1"/>
    </source>
</evidence>
<evidence type="ECO:0000256" key="6">
    <source>
        <dbReference type="ARBA" id="ARBA00023316"/>
    </source>
</evidence>
<keyword evidence="4 7" id="KW-0472">Membrane</keyword>
<dbReference type="Gene3D" id="3.30.1490.480">
    <property type="entry name" value="Endolytic murein transglycosylase"/>
    <property type="match status" value="1"/>
</dbReference>
<keyword evidence="6 7" id="KW-0961">Cell wall biogenesis/degradation</keyword>
<comment type="catalytic activity">
    <reaction evidence="7">
        <text>a peptidoglycan chain = a peptidoglycan chain with N-acetyl-1,6-anhydromuramyl-[peptide] at the reducing end + a peptidoglycan chain with N-acetylglucosamine at the non-reducing end.</text>
        <dbReference type="EC" id="4.2.2.29"/>
    </reaction>
</comment>
<protein>
    <recommendedName>
        <fullName evidence="7">Endolytic murein transglycosylase</fullName>
        <ecNumber evidence="7">4.2.2.29</ecNumber>
    </recommendedName>
    <alternativeName>
        <fullName evidence="7">Peptidoglycan lytic transglycosylase</fullName>
    </alternativeName>
    <alternativeName>
        <fullName evidence="7">Peptidoglycan polymerization terminase</fullName>
    </alternativeName>
</protein>
<accession>A0ABY5P5L3</accession>
<proteinExistence type="inferred from homology"/>
<comment type="similarity">
    <text evidence="7">Belongs to the transglycosylase MltG family.</text>
</comment>
<evidence type="ECO:0000256" key="1">
    <source>
        <dbReference type="ARBA" id="ARBA00022475"/>
    </source>
</evidence>
<keyword evidence="9" id="KW-1185">Reference proteome</keyword>
<dbReference type="Proteomes" id="UP001315967">
    <property type="component" value="Chromosome"/>
</dbReference>
<organism evidence="8 9">
    <name type="scientific">Fundicoccus culcitae</name>
    <dbReference type="NCBI Taxonomy" id="2969821"/>
    <lineage>
        <taxon>Bacteria</taxon>
        <taxon>Bacillati</taxon>
        <taxon>Bacillota</taxon>
        <taxon>Bacilli</taxon>
        <taxon>Lactobacillales</taxon>
        <taxon>Aerococcaceae</taxon>
        <taxon>Fundicoccus</taxon>
    </lineage>
</organism>
<keyword evidence="5 7" id="KW-0456">Lyase</keyword>
<keyword evidence="2 7" id="KW-0812">Transmembrane</keyword>